<accession>A0A179D4P5</accession>
<dbReference type="STRING" id="999894.TDIS_0971"/>
<feature type="region of interest" description="Disordered" evidence="1">
    <location>
        <begin position="99"/>
        <end position="124"/>
    </location>
</feature>
<proteinExistence type="predicted"/>
<dbReference type="OrthoDB" id="9806664at2"/>
<dbReference type="SMART" id="SM00834">
    <property type="entry name" value="CxxC_CXXC_SSSS"/>
    <property type="match status" value="1"/>
</dbReference>
<dbReference type="NCBIfam" id="TIGR02605">
    <property type="entry name" value="CxxC_CxxC_SSSS"/>
    <property type="match status" value="1"/>
</dbReference>
<sequence>MPIFEYLCLECRKISEHLVFREEDFEPYCRGCGSRKVKKLVSRVRVKLSLDTRLERLADPALLSGIDEEDPKSMMQFMEKMGAEFGEELGDEFDEVMEGAREEMESELSGEKKEEAGGLGEDED</sequence>
<dbReference type="Proteomes" id="UP000078390">
    <property type="component" value="Unassembled WGS sequence"/>
</dbReference>
<evidence type="ECO:0000313" key="3">
    <source>
        <dbReference type="EMBL" id="OAQ21045.1"/>
    </source>
</evidence>
<protein>
    <submittedName>
        <fullName evidence="3">Putative cytochrome c family protein</fullName>
    </submittedName>
</protein>
<dbReference type="InterPro" id="IPR013429">
    <property type="entry name" value="Regulatory_FmdB_Zinc_ribbon"/>
</dbReference>
<dbReference type="RefSeq" id="WP_068669866.1">
    <property type="nucleotide sequence ID" value="NZ_LWLG01000004.1"/>
</dbReference>
<keyword evidence="4" id="KW-1185">Reference proteome</keyword>
<evidence type="ECO:0000313" key="4">
    <source>
        <dbReference type="Proteomes" id="UP000078390"/>
    </source>
</evidence>
<name>A0A179D4P5_9BACT</name>
<dbReference type="Pfam" id="PF09723">
    <property type="entry name" value="Zn_ribbon_8"/>
    <property type="match status" value="1"/>
</dbReference>
<feature type="domain" description="Putative regulatory protein FmdB zinc ribbon" evidence="2">
    <location>
        <begin position="1"/>
        <end position="42"/>
    </location>
</feature>
<reference evidence="3 4" key="1">
    <citation type="submission" date="2016-04" db="EMBL/GenBank/DDBJ databases">
        <title>Genome analysis of Thermosulfurimonas dismutans, the first thermophilic sulfur-disproportionating bacterium of the phylum Thermodesulfobacteria.</title>
        <authorList>
            <person name="Mardanov A.V."/>
            <person name="Beletsky A.V."/>
            <person name="Kadnikov V.V."/>
            <person name="Slobodkin A.I."/>
            <person name="Ravin N.V."/>
        </authorList>
    </citation>
    <scope>NUCLEOTIDE SEQUENCE [LARGE SCALE GENOMIC DNA]</scope>
    <source>
        <strain evidence="3 4">S95</strain>
    </source>
</reference>
<evidence type="ECO:0000256" key="1">
    <source>
        <dbReference type="SAM" id="MobiDB-lite"/>
    </source>
</evidence>
<comment type="caution">
    <text evidence="3">The sequence shown here is derived from an EMBL/GenBank/DDBJ whole genome shotgun (WGS) entry which is preliminary data.</text>
</comment>
<feature type="compositionally biased region" description="Basic and acidic residues" evidence="1">
    <location>
        <begin position="99"/>
        <end position="116"/>
    </location>
</feature>
<gene>
    <name evidence="3" type="ORF">TDIS_0971</name>
</gene>
<dbReference type="EMBL" id="LWLG01000004">
    <property type="protein sequence ID" value="OAQ21045.1"/>
    <property type="molecule type" value="Genomic_DNA"/>
</dbReference>
<evidence type="ECO:0000259" key="2">
    <source>
        <dbReference type="SMART" id="SM00834"/>
    </source>
</evidence>
<organism evidence="3 4">
    <name type="scientific">Thermosulfurimonas dismutans</name>
    <dbReference type="NCBI Taxonomy" id="999894"/>
    <lineage>
        <taxon>Bacteria</taxon>
        <taxon>Pseudomonadati</taxon>
        <taxon>Thermodesulfobacteriota</taxon>
        <taxon>Thermodesulfobacteria</taxon>
        <taxon>Thermodesulfobacteriales</taxon>
        <taxon>Thermodesulfobacteriaceae</taxon>
        <taxon>Thermosulfurimonas</taxon>
    </lineage>
</organism>
<dbReference type="AlphaFoldDB" id="A0A179D4P5"/>